<name>A0A0R1VDS8_9LACO</name>
<dbReference type="PANTHER" id="PTHR43280:SF2">
    <property type="entry name" value="HTH-TYPE TRANSCRIPTIONAL REGULATOR EXSA"/>
    <property type="match status" value="1"/>
</dbReference>
<dbReference type="GO" id="GO:0003700">
    <property type="term" value="F:DNA-binding transcription factor activity"/>
    <property type="evidence" value="ECO:0007669"/>
    <property type="project" value="InterPro"/>
</dbReference>
<dbReference type="PROSITE" id="PS01124">
    <property type="entry name" value="HTH_ARAC_FAMILY_2"/>
    <property type="match status" value="1"/>
</dbReference>
<keyword evidence="1" id="KW-0805">Transcription regulation</keyword>
<accession>A0A0R1VDS8</accession>
<dbReference type="PATRIC" id="fig|1423749.3.peg.3"/>
<dbReference type="GO" id="GO:0043565">
    <property type="term" value="F:sequence-specific DNA binding"/>
    <property type="evidence" value="ECO:0007669"/>
    <property type="project" value="InterPro"/>
</dbReference>
<dbReference type="Gene3D" id="1.10.10.60">
    <property type="entry name" value="Homeodomain-like"/>
    <property type="match status" value="2"/>
</dbReference>
<protein>
    <submittedName>
        <fullName evidence="5">AraC-type DNA-binding protein</fullName>
    </submittedName>
</protein>
<dbReference type="AlphaFoldDB" id="A0A0R1VDS8"/>
<dbReference type="EMBL" id="AZFN01000001">
    <property type="protein sequence ID" value="KRM03633.1"/>
    <property type="molecule type" value="Genomic_DNA"/>
</dbReference>
<reference evidence="5 6" key="1">
    <citation type="journal article" date="2015" name="Genome Announc.">
        <title>Expanding the biotechnology potential of lactobacilli through comparative genomics of 213 strains and associated genera.</title>
        <authorList>
            <person name="Sun Z."/>
            <person name="Harris H.M."/>
            <person name="McCann A."/>
            <person name="Guo C."/>
            <person name="Argimon S."/>
            <person name="Zhang W."/>
            <person name="Yang X."/>
            <person name="Jeffery I.B."/>
            <person name="Cooney J.C."/>
            <person name="Kagawa T.F."/>
            <person name="Liu W."/>
            <person name="Song Y."/>
            <person name="Salvetti E."/>
            <person name="Wrobel A."/>
            <person name="Rasinkangas P."/>
            <person name="Parkhill J."/>
            <person name="Rea M.C."/>
            <person name="O'Sullivan O."/>
            <person name="Ritari J."/>
            <person name="Douillard F.P."/>
            <person name="Paul Ross R."/>
            <person name="Yang R."/>
            <person name="Briner A.E."/>
            <person name="Felis G.E."/>
            <person name="de Vos W.M."/>
            <person name="Barrangou R."/>
            <person name="Klaenhammer T.R."/>
            <person name="Caufield P.W."/>
            <person name="Cui Y."/>
            <person name="Zhang H."/>
            <person name="O'Toole P.W."/>
        </authorList>
    </citation>
    <scope>NUCLEOTIDE SEQUENCE [LARGE SCALE GENOMIC DNA]</scope>
    <source>
        <strain evidence="5 6">DSM 16045</strain>
    </source>
</reference>
<dbReference type="Pfam" id="PF12833">
    <property type="entry name" value="HTH_18"/>
    <property type="match status" value="1"/>
</dbReference>
<sequence length="284" mass="33090">MIKHYNNGDLINSHLHKHSSEDKDIFHIELLEALSSCTVSAGKRFIALDRSDIVISRHFKGLKLTSSKSKNILTHYEVDLEFPSPLNQFLVADNPLIHDLMNDQSAGLTYVTFHHLENQICHHYLQNIQIFDPQLDDPYIYFQNQRLWGLLFTELLRNHYQTINKPYSDFPSKEIRHASKDSQAGAIMSYITNKNGKVTLAETANYFGFQQNYFSRLCHQLFEFSFIHLRNQIRIDLACEMLRYTTKSIVEISDEIGYADQANFTKQFIKQKGMSPSKYRKVSD</sequence>
<comment type="caution">
    <text evidence="5">The sequence shown here is derived from an EMBL/GenBank/DDBJ whole genome shotgun (WGS) entry which is preliminary data.</text>
</comment>
<evidence type="ECO:0000313" key="6">
    <source>
        <dbReference type="Proteomes" id="UP000051739"/>
    </source>
</evidence>
<keyword evidence="3" id="KW-0804">Transcription</keyword>
<proteinExistence type="predicted"/>
<dbReference type="InterPro" id="IPR020449">
    <property type="entry name" value="Tscrpt_reg_AraC-type_HTH"/>
</dbReference>
<dbReference type="SUPFAM" id="SSF46689">
    <property type="entry name" value="Homeodomain-like"/>
    <property type="match status" value="1"/>
</dbReference>
<dbReference type="PROSITE" id="PS00041">
    <property type="entry name" value="HTH_ARAC_FAMILY_1"/>
    <property type="match status" value="1"/>
</dbReference>
<organism evidence="5 6">
    <name type="scientific">Limosilactobacillus gastricus DSM 16045</name>
    <dbReference type="NCBI Taxonomy" id="1423749"/>
    <lineage>
        <taxon>Bacteria</taxon>
        <taxon>Bacillati</taxon>
        <taxon>Bacillota</taxon>
        <taxon>Bacilli</taxon>
        <taxon>Lactobacillales</taxon>
        <taxon>Lactobacillaceae</taxon>
        <taxon>Limosilactobacillus</taxon>
    </lineage>
</organism>
<evidence type="ECO:0000256" key="2">
    <source>
        <dbReference type="ARBA" id="ARBA00023125"/>
    </source>
</evidence>
<dbReference type="Proteomes" id="UP000051739">
    <property type="component" value="Unassembled WGS sequence"/>
</dbReference>
<dbReference type="InterPro" id="IPR018062">
    <property type="entry name" value="HTH_AraC-typ_CS"/>
</dbReference>
<dbReference type="SMART" id="SM00342">
    <property type="entry name" value="HTH_ARAC"/>
    <property type="match status" value="1"/>
</dbReference>
<dbReference type="InterPro" id="IPR009057">
    <property type="entry name" value="Homeodomain-like_sf"/>
</dbReference>
<keyword evidence="2 5" id="KW-0238">DNA-binding</keyword>
<evidence type="ECO:0000259" key="4">
    <source>
        <dbReference type="PROSITE" id="PS01124"/>
    </source>
</evidence>
<dbReference type="PANTHER" id="PTHR43280">
    <property type="entry name" value="ARAC-FAMILY TRANSCRIPTIONAL REGULATOR"/>
    <property type="match status" value="1"/>
</dbReference>
<dbReference type="InterPro" id="IPR018060">
    <property type="entry name" value="HTH_AraC"/>
</dbReference>
<feature type="domain" description="HTH araC/xylS-type" evidence="4">
    <location>
        <begin position="185"/>
        <end position="282"/>
    </location>
</feature>
<dbReference type="RefSeq" id="WP_082601303.1">
    <property type="nucleotide sequence ID" value="NZ_AZFN01000001.1"/>
</dbReference>
<evidence type="ECO:0000256" key="1">
    <source>
        <dbReference type="ARBA" id="ARBA00023015"/>
    </source>
</evidence>
<evidence type="ECO:0000256" key="3">
    <source>
        <dbReference type="ARBA" id="ARBA00023163"/>
    </source>
</evidence>
<evidence type="ECO:0000313" key="5">
    <source>
        <dbReference type="EMBL" id="KRM03633.1"/>
    </source>
</evidence>
<dbReference type="PRINTS" id="PR00032">
    <property type="entry name" value="HTHARAC"/>
</dbReference>
<keyword evidence="6" id="KW-1185">Reference proteome</keyword>
<gene>
    <name evidence="5" type="ORF">FC60_GL000003</name>
</gene>